<evidence type="ECO:0000313" key="7">
    <source>
        <dbReference type="EMBL" id="ACK68913.1"/>
    </source>
</evidence>
<keyword evidence="3 5" id="KW-1133">Transmembrane helix</keyword>
<keyword evidence="8" id="KW-1185">Reference proteome</keyword>
<dbReference type="eggNOG" id="COG2911">
    <property type="taxonomic scope" value="Bacteria"/>
</dbReference>
<dbReference type="OrthoDB" id="536281at2"/>
<dbReference type="InterPro" id="IPR053022">
    <property type="entry name" value="Chloroplast_translocon_comp"/>
</dbReference>
<proteinExistence type="predicted"/>
<dbReference type="GO" id="GO:0005886">
    <property type="term" value="C:plasma membrane"/>
    <property type="evidence" value="ECO:0007669"/>
    <property type="project" value="InterPro"/>
</dbReference>
<keyword evidence="2 5" id="KW-0812">Transmembrane</keyword>
<dbReference type="Pfam" id="PF04357">
    <property type="entry name" value="TamB"/>
    <property type="match status" value="1"/>
</dbReference>
<accession>B7KD93</accession>
<evidence type="ECO:0000313" key="8">
    <source>
        <dbReference type="Proteomes" id="UP000002384"/>
    </source>
</evidence>
<name>B7KD93_GLOC7</name>
<reference evidence="8" key="1">
    <citation type="journal article" date="2011" name="MBio">
        <title>Novel metabolic attributes of the genus Cyanothece, comprising a group of unicellular nitrogen-fixing Cyanobacteria.</title>
        <authorList>
            <person name="Bandyopadhyay A."/>
            <person name="Elvitigala T."/>
            <person name="Welsh E."/>
            <person name="Stockel J."/>
            <person name="Liberton M."/>
            <person name="Min H."/>
            <person name="Sherman L.A."/>
            <person name="Pakrasi H.B."/>
        </authorList>
    </citation>
    <scope>NUCLEOTIDE SEQUENCE [LARGE SCALE GENOMIC DNA]</scope>
    <source>
        <strain evidence="8">PCC 7424</strain>
    </source>
</reference>
<dbReference type="RefSeq" id="WP_012597860.1">
    <property type="nucleotide sequence ID" value="NC_011729.1"/>
</dbReference>
<dbReference type="EMBL" id="CP001291">
    <property type="protein sequence ID" value="ACK68913.1"/>
    <property type="molecule type" value="Genomic_DNA"/>
</dbReference>
<dbReference type="GO" id="GO:0009306">
    <property type="term" value="P:protein secretion"/>
    <property type="evidence" value="ECO:0007669"/>
    <property type="project" value="InterPro"/>
</dbReference>
<dbReference type="PANTHER" id="PTHR34457">
    <property type="entry name" value="EMBRYO DEFECTIVE 2410"/>
    <property type="match status" value="1"/>
</dbReference>
<dbReference type="InterPro" id="IPR007452">
    <property type="entry name" value="TamB_C"/>
</dbReference>
<sequence>MTSNSPDPGNSPPNPLKRLLQTAKQPKAIAIGITSLTLIIGSSVGFRIVMTQTLPQTIEKTLSDALNREVKLGKVENYSLTHLKIGFSSIPETPKHLNQLTIENIDAQFNPLLILLQGRLPVKITLSNLNGYIKQDQQGNWTIDRIEKIKLPIDLDASFEIKNADLQLQPSGKAKPVTVELDGKGNYLELNQQQQLGYDFTVALLNSQIHLKGNTRLPTGKTEAELKIEKLALPEIASLIPHFPLQINQGQLNTNVNIEVPSLTNIENSQGQGNISLNNLTATNNQLKQPIKIVANFALQDTQLIIQKFQINWSEIKANIQGNLDWKKGLDLAVNLQSFNLSDISKTFSVSMPFLVGGNLQSQIRIKGELSNPIVTGTVKNTQNLLIDKVLIKDFKTVFQANLNELILKSLTIKPVVGGEIQGQGTIKTQFKEYLNQPKKFDWTKLPIKFTVNTNLPTQKIVNLYYPIPSEVQLGNLKAKGELSGTLKRPQALLQWQLSDTNLASTNPIYGGGELLVLNQTINLRNTELTTGEGKITLTGRGNLDKNLWQTEAVINSFNLPVIFPSNPTVTLESGKVTLLGTFDKLNINNVTGLANLFIKVNEGTVILNSQLKNGQITGSANLSQLALNPFLPKTINTPVKLTQTQANFSGSMAEILANDTDKFSSLNATANLSIAVNDNPISIQTTLDKGIVNADIKTGKIPLSPLLPNLTIPINLTQSQVNVSGKIGSLLSFLESSETQENDVLKDIKLTADAQINIDDNIIKAQAFINNNQWQSEIYGSNISHPSLCPPLQKNCPPINTKINLSGNIDPLFQQNPTLSIQAKTILLEIKGQTLEAQGDIIVENIDTIPDARLNLGVEYRSDLKSILPLDEFISQIPIQQGLLLDETQITGETYFKGQLVGTNLLTTSNPLENIQLTGNAQLTNLSINKRVFEPIMRGIVNVSIQQEITVNLRGKQDIFAFTLERCSRNSCLTPYLPNSFQVLQSYNAQIPIQLKATRQGEILSADLENFPLELLQITPIRTLGFPTRVTGNVDANLQINLFTLAGTGNLTIDKPGIGNITAESFETELVYDNRLAKLQSANLQIGQSRYQLDGSFDIKTQELQGKLQINEGEIQDLLEVTNVASLINPSTTKIPQTTTANQLQPYSIGGANTPISEQLNQIRESEQKIRQQANQIESGLIAPILDLQGKYRAEIDLGGTLENPEISLQFEGKKWQWFPKPQYVNFLDPLGLIIQEPETIPLEKISLQGHLEKGELKINYQSEIGRANLALNANLVKENNRWNFQDSSFNIENLSLDLLRYFFESPIDINGEINAQGKLQGNPLKPEIITNFAFTDGTLNGRPLNIPVEGNLTYINDKITLKTLEDSKIKIYANVPYPIEPQKNDRLELDLKLTTEVFTVIDLFSQGKLNWVGGEGEINLKANGRINLAETFKLYDLNTEGQVTLNNATLQASNLERPLIFNGQLMFNNQHLEANQLKGNILDTQVAITGILPLFEPIANNQNPLTISLINGQIDSPGRYRGEIDTNLIIKGSVFNPIIGGNIRIYNGQILLSRLKEDNQIVSPVYQQWYGTLTPQKPLIKPPQLNNFQVALENIELIQDDRLPQYKFDVSGELNLNGDLLNLESLQPRGKIRLNQGKVYILTTDVFLANQYENTLTFFPEEGLFNPYLDLQLKAFLWDIAIIANNNNEIPDDIVKSGRQKSVELTVTIQGEAEQLYAAAPVIEKACQFPEEDSPINPNLVPELSQQLTDCLRVASFADNQSDLQLLKSPVVSISSNPPLTQNEINVLFDRKIDDISDPVQQQNTAQLVEIGIPQVAVTVLPFLQQEVFELNEAVSLWAKSTFGLERFQIVPVVQTGYKLNNGAFVRISYDYFFNEMTVRYETRW</sequence>
<evidence type="ECO:0000256" key="2">
    <source>
        <dbReference type="ARBA" id="ARBA00022692"/>
    </source>
</evidence>
<dbReference type="Proteomes" id="UP000002384">
    <property type="component" value="Chromosome"/>
</dbReference>
<feature type="domain" description="Translocation and assembly module TamB C-terminal" evidence="6">
    <location>
        <begin position="1479"/>
        <end position="1875"/>
    </location>
</feature>
<evidence type="ECO:0000256" key="1">
    <source>
        <dbReference type="ARBA" id="ARBA00004167"/>
    </source>
</evidence>
<evidence type="ECO:0000259" key="6">
    <source>
        <dbReference type="Pfam" id="PF04357"/>
    </source>
</evidence>
<organism evidence="7 8">
    <name type="scientific">Gloeothece citriformis (strain PCC 7424)</name>
    <name type="common">Cyanothece sp. (strain PCC 7424)</name>
    <dbReference type="NCBI Taxonomy" id="65393"/>
    <lineage>
        <taxon>Bacteria</taxon>
        <taxon>Bacillati</taxon>
        <taxon>Cyanobacteriota</taxon>
        <taxon>Cyanophyceae</taxon>
        <taxon>Oscillatoriophycideae</taxon>
        <taxon>Chroococcales</taxon>
        <taxon>Aphanothecaceae</taxon>
        <taxon>Gloeothece</taxon>
        <taxon>Gloeothece citriformis</taxon>
    </lineage>
</organism>
<evidence type="ECO:0000256" key="3">
    <source>
        <dbReference type="ARBA" id="ARBA00022989"/>
    </source>
</evidence>
<protein>
    <recommendedName>
        <fullName evidence="6">Translocation and assembly module TamB C-terminal domain-containing protein</fullName>
    </recommendedName>
</protein>
<feature type="transmembrane region" description="Helical" evidence="5">
    <location>
        <begin position="28"/>
        <end position="50"/>
    </location>
</feature>
<dbReference type="PANTHER" id="PTHR34457:SF3">
    <property type="entry name" value="PROTEIN TIC236, CHLOROPLASTIC"/>
    <property type="match status" value="1"/>
</dbReference>
<keyword evidence="4 5" id="KW-0472">Membrane</keyword>
<dbReference type="STRING" id="65393.PCC7424_0447"/>
<comment type="subcellular location">
    <subcellularLocation>
        <location evidence="1">Membrane</location>
        <topology evidence="1">Single-pass membrane protein</topology>
    </subcellularLocation>
</comment>
<gene>
    <name evidence="7" type="ordered locus">PCC7424_0447</name>
</gene>
<dbReference type="KEGG" id="cyc:PCC7424_0447"/>
<evidence type="ECO:0000256" key="5">
    <source>
        <dbReference type="SAM" id="Phobius"/>
    </source>
</evidence>
<dbReference type="HOGENOM" id="CLU_001223_0_0_3"/>
<evidence type="ECO:0000256" key="4">
    <source>
        <dbReference type="ARBA" id="ARBA00023136"/>
    </source>
</evidence>